<dbReference type="InterPro" id="IPR006260">
    <property type="entry name" value="TonB/TolA_C"/>
</dbReference>
<dbReference type="GO" id="GO:0015031">
    <property type="term" value="P:protein transport"/>
    <property type="evidence" value="ECO:0007669"/>
    <property type="project" value="UniProtKB-KW"/>
</dbReference>
<keyword evidence="3" id="KW-0813">Transport</keyword>
<evidence type="ECO:0000259" key="12">
    <source>
        <dbReference type="PROSITE" id="PS52015"/>
    </source>
</evidence>
<keyword evidence="7" id="KW-0653">Protein transport</keyword>
<evidence type="ECO:0000256" key="2">
    <source>
        <dbReference type="ARBA" id="ARBA00006555"/>
    </source>
</evidence>
<dbReference type="SUPFAM" id="SSF74653">
    <property type="entry name" value="TolA/TonB C-terminal domain"/>
    <property type="match status" value="1"/>
</dbReference>
<feature type="transmembrane region" description="Helical" evidence="11">
    <location>
        <begin position="7"/>
        <end position="28"/>
    </location>
</feature>
<evidence type="ECO:0000256" key="6">
    <source>
        <dbReference type="ARBA" id="ARBA00022692"/>
    </source>
</evidence>
<dbReference type="GO" id="GO:0098797">
    <property type="term" value="C:plasma membrane protein complex"/>
    <property type="evidence" value="ECO:0007669"/>
    <property type="project" value="TreeGrafter"/>
</dbReference>
<keyword evidence="5" id="KW-0997">Cell inner membrane</keyword>
<evidence type="ECO:0000256" key="4">
    <source>
        <dbReference type="ARBA" id="ARBA00022475"/>
    </source>
</evidence>
<name>U7VFW3_9FUSO</name>
<keyword evidence="6 11" id="KW-0812">Transmembrane</keyword>
<dbReference type="Gene3D" id="3.30.1150.10">
    <property type="match status" value="1"/>
</dbReference>
<organism evidence="13 14">
    <name type="scientific">Cetobacterium somerae ATCC BAA-474</name>
    <dbReference type="NCBI Taxonomy" id="1319815"/>
    <lineage>
        <taxon>Bacteria</taxon>
        <taxon>Fusobacteriati</taxon>
        <taxon>Fusobacteriota</taxon>
        <taxon>Fusobacteriia</taxon>
        <taxon>Fusobacteriales</taxon>
        <taxon>Fusobacteriaceae</taxon>
        <taxon>Cetobacterium</taxon>
    </lineage>
</organism>
<dbReference type="PROSITE" id="PS52015">
    <property type="entry name" value="TONB_CTD"/>
    <property type="match status" value="1"/>
</dbReference>
<dbReference type="Proteomes" id="UP000017081">
    <property type="component" value="Unassembled WGS sequence"/>
</dbReference>
<dbReference type="EMBL" id="AXZF01000002">
    <property type="protein sequence ID" value="ERT70029.1"/>
    <property type="molecule type" value="Genomic_DNA"/>
</dbReference>
<gene>
    <name evidence="13" type="ORF">HMPREF0202_00022</name>
</gene>
<dbReference type="GO" id="GO:0031992">
    <property type="term" value="F:energy transducer activity"/>
    <property type="evidence" value="ECO:0007669"/>
    <property type="project" value="TreeGrafter"/>
</dbReference>
<evidence type="ECO:0000256" key="7">
    <source>
        <dbReference type="ARBA" id="ARBA00022927"/>
    </source>
</evidence>
<evidence type="ECO:0000256" key="3">
    <source>
        <dbReference type="ARBA" id="ARBA00022448"/>
    </source>
</evidence>
<comment type="caution">
    <text evidence="13">The sequence shown here is derived from an EMBL/GenBank/DDBJ whole genome shotgun (WGS) entry which is preliminary data.</text>
</comment>
<evidence type="ECO:0000256" key="1">
    <source>
        <dbReference type="ARBA" id="ARBA00004383"/>
    </source>
</evidence>
<evidence type="ECO:0000256" key="8">
    <source>
        <dbReference type="ARBA" id="ARBA00022989"/>
    </source>
</evidence>
<keyword evidence="8 11" id="KW-1133">Transmembrane helix</keyword>
<feature type="region of interest" description="Disordered" evidence="10">
    <location>
        <begin position="49"/>
        <end position="88"/>
    </location>
</feature>
<evidence type="ECO:0000256" key="5">
    <source>
        <dbReference type="ARBA" id="ARBA00022519"/>
    </source>
</evidence>
<dbReference type="RefSeq" id="WP_023049573.1">
    <property type="nucleotide sequence ID" value="NZ_CP173065.2"/>
</dbReference>
<dbReference type="HOGENOM" id="CLU_077630_0_0_0"/>
<dbReference type="NCBIfam" id="TIGR01352">
    <property type="entry name" value="tonB_Cterm"/>
    <property type="match status" value="1"/>
</dbReference>
<feature type="domain" description="TonB C-terminal" evidence="12">
    <location>
        <begin position="211"/>
        <end position="303"/>
    </location>
</feature>
<feature type="compositionally biased region" description="Basic and acidic residues" evidence="10">
    <location>
        <begin position="54"/>
        <end position="88"/>
    </location>
</feature>
<dbReference type="eggNOG" id="COG0810">
    <property type="taxonomic scope" value="Bacteria"/>
</dbReference>
<dbReference type="GO" id="GO:0055085">
    <property type="term" value="P:transmembrane transport"/>
    <property type="evidence" value="ECO:0007669"/>
    <property type="project" value="InterPro"/>
</dbReference>
<dbReference type="AlphaFoldDB" id="U7VFW3"/>
<dbReference type="STRING" id="1319815.HMPREF0202_00022"/>
<dbReference type="PATRIC" id="fig|1319815.3.peg.21"/>
<keyword evidence="13" id="KW-0675">Receptor</keyword>
<evidence type="ECO:0000313" key="13">
    <source>
        <dbReference type="EMBL" id="ERT70029.1"/>
    </source>
</evidence>
<reference evidence="13 14" key="1">
    <citation type="submission" date="2013-08" db="EMBL/GenBank/DDBJ databases">
        <authorList>
            <person name="Weinstock G."/>
            <person name="Sodergren E."/>
            <person name="Wylie T."/>
            <person name="Fulton L."/>
            <person name="Fulton R."/>
            <person name="Fronick C."/>
            <person name="O'Laughlin M."/>
            <person name="Godfrey J."/>
            <person name="Miner T."/>
            <person name="Herter B."/>
            <person name="Appelbaum E."/>
            <person name="Cordes M."/>
            <person name="Lek S."/>
            <person name="Wollam A."/>
            <person name="Pepin K.H."/>
            <person name="Palsikar V.B."/>
            <person name="Mitreva M."/>
            <person name="Wilson R.K."/>
        </authorList>
    </citation>
    <scope>NUCLEOTIDE SEQUENCE [LARGE SCALE GENOMIC DNA]</scope>
    <source>
        <strain evidence="13 14">ATCC BAA-474</strain>
    </source>
</reference>
<evidence type="ECO:0000256" key="9">
    <source>
        <dbReference type="ARBA" id="ARBA00023136"/>
    </source>
</evidence>
<dbReference type="Pfam" id="PF03544">
    <property type="entry name" value="TonB_C"/>
    <property type="match status" value="1"/>
</dbReference>
<evidence type="ECO:0000256" key="10">
    <source>
        <dbReference type="SAM" id="MobiDB-lite"/>
    </source>
</evidence>
<evidence type="ECO:0000313" key="14">
    <source>
        <dbReference type="Proteomes" id="UP000017081"/>
    </source>
</evidence>
<evidence type="ECO:0000256" key="11">
    <source>
        <dbReference type="SAM" id="Phobius"/>
    </source>
</evidence>
<proteinExistence type="inferred from homology"/>
<dbReference type="PANTHER" id="PTHR33446">
    <property type="entry name" value="PROTEIN TONB-RELATED"/>
    <property type="match status" value="1"/>
</dbReference>
<accession>U7VFW3</accession>
<sequence>MNRQNNDLKIFIASVIINLLILFLIPGIKIDEIVDKKLKVGLVSLETNTKRTTTKPEPKKKVTPIKEEKKEEKKVVKKEEPKPVEQKQEIKETKKLSLDDLAKSISKRETEFLAIDKPSTREINSDLKNELLNKKDLQEAEKKSSIDPTKDITISKDDTILDKSVDYQLDESSKDLAFQGEGEEELGFKTMVEKNGADGLPSGYRLGVEDGDVVAKWDQGNREPRYPEAAQLRGMQGKVLLKIQIDETGKVTSVFIEKGSGVPEINMAIEEIARTWRIYLTKNGLNIKGNVNLEYSFKLLGAS</sequence>
<protein>
    <submittedName>
        <fullName evidence="13">TonB-dependent receptor</fullName>
    </submittedName>
</protein>
<comment type="similarity">
    <text evidence="2">Belongs to the TonB family.</text>
</comment>
<comment type="subcellular location">
    <subcellularLocation>
        <location evidence="1">Cell inner membrane</location>
        <topology evidence="1">Single-pass membrane protein</topology>
        <orientation evidence="1">Periplasmic side</orientation>
    </subcellularLocation>
</comment>
<dbReference type="InterPro" id="IPR037682">
    <property type="entry name" value="TonB_C"/>
</dbReference>
<keyword evidence="14" id="KW-1185">Reference proteome</keyword>
<keyword evidence="9 11" id="KW-0472">Membrane</keyword>
<keyword evidence="4" id="KW-1003">Cell membrane</keyword>
<dbReference type="PANTHER" id="PTHR33446:SF2">
    <property type="entry name" value="PROTEIN TONB"/>
    <property type="match status" value="1"/>
</dbReference>
<dbReference type="InterPro" id="IPR051045">
    <property type="entry name" value="TonB-dependent_transducer"/>
</dbReference>